<name>A0A928Q5U0_9FIRM</name>
<dbReference type="EMBL" id="SVNY01000006">
    <property type="protein sequence ID" value="MBE6834197.1"/>
    <property type="molecule type" value="Genomic_DNA"/>
</dbReference>
<comment type="caution">
    <text evidence="1">The sequence shown here is derived from an EMBL/GenBank/DDBJ whole genome shotgun (WGS) entry which is preliminary data.</text>
</comment>
<gene>
    <name evidence="1" type="ORF">E7512_11590</name>
</gene>
<proteinExistence type="predicted"/>
<evidence type="ECO:0000313" key="2">
    <source>
        <dbReference type="Proteomes" id="UP000754750"/>
    </source>
</evidence>
<accession>A0A928Q5U0</accession>
<dbReference type="AlphaFoldDB" id="A0A928Q5U0"/>
<sequence length="89" mass="9536">MGPQNGMITFTDEGGTISGSIRTMGNVSYFNNGKSKGNTFEFSGILNTGLFRLKYTAKGVVNGSKLEATATTDYGVFRIYGTQIPNSVH</sequence>
<reference evidence="1" key="1">
    <citation type="submission" date="2019-04" db="EMBL/GenBank/DDBJ databases">
        <title>Evolution of Biomass-Degrading Anaerobic Consortia Revealed by Metagenomics.</title>
        <authorList>
            <person name="Peng X."/>
        </authorList>
    </citation>
    <scope>NUCLEOTIDE SEQUENCE</scope>
    <source>
        <strain evidence="1">SIG551</strain>
    </source>
</reference>
<evidence type="ECO:0000313" key="1">
    <source>
        <dbReference type="EMBL" id="MBE6834197.1"/>
    </source>
</evidence>
<organism evidence="1 2">
    <name type="scientific">Faecalispora sporosphaeroides</name>
    <dbReference type="NCBI Taxonomy" id="1549"/>
    <lineage>
        <taxon>Bacteria</taxon>
        <taxon>Bacillati</taxon>
        <taxon>Bacillota</taxon>
        <taxon>Clostridia</taxon>
        <taxon>Eubacteriales</taxon>
        <taxon>Oscillospiraceae</taxon>
        <taxon>Faecalispora</taxon>
    </lineage>
</organism>
<protein>
    <submittedName>
        <fullName evidence="1">Uncharacterized protein</fullName>
    </submittedName>
</protein>
<dbReference type="Proteomes" id="UP000754750">
    <property type="component" value="Unassembled WGS sequence"/>
</dbReference>